<feature type="region of interest" description="Disordered" evidence="1">
    <location>
        <begin position="88"/>
        <end position="155"/>
    </location>
</feature>
<evidence type="ECO:0000313" key="3">
    <source>
        <dbReference type="Proteomes" id="UP000005809"/>
    </source>
</evidence>
<gene>
    <name evidence="2" type="ORF">FPOG_02117</name>
</gene>
<organism evidence="2 3">
    <name type="scientific">Fusobacterium periodonticum D10</name>
    <dbReference type="NCBI Taxonomy" id="620833"/>
    <lineage>
        <taxon>Bacteria</taxon>
        <taxon>Fusobacteriati</taxon>
        <taxon>Fusobacteriota</taxon>
        <taxon>Fusobacteriia</taxon>
        <taxon>Fusobacteriales</taxon>
        <taxon>Fusobacteriaceae</taxon>
        <taxon>Fusobacterium</taxon>
    </lineage>
</organism>
<feature type="compositionally biased region" description="Low complexity" evidence="1">
    <location>
        <begin position="92"/>
        <end position="107"/>
    </location>
</feature>
<dbReference type="AlphaFoldDB" id="K1HG19"/>
<protein>
    <submittedName>
        <fullName evidence="2">Uncharacterized protein</fullName>
    </submittedName>
</protein>
<dbReference type="EMBL" id="ACIF01000096">
    <property type="protein sequence ID" value="EKA94253.1"/>
    <property type="molecule type" value="Genomic_DNA"/>
</dbReference>
<proteinExistence type="predicted"/>
<evidence type="ECO:0000256" key="1">
    <source>
        <dbReference type="SAM" id="MobiDB-lite"/>
    </source>
</evidence>
<comment type="caution">
    <text evidence="2">The sequence shown here is derived from an EMBL/GenBank/DDBJ whole genome shotgun (WGS) entry which is preliminary data.</text>
</comment>
<dbReference type="PATRIC" id="fig|620833.3.peg.578"/>
<sequence>MTTEHAIVYAKAFSSVPSMLKMFENKSSSYVKLEQGVSKISKNGIEVVAEDLTTVKVGSSNNKNTVTQTGNNSKEAVLYEDKNSKITVDTKNVSTENNGTTGSTNNVQKQEQDTNVISPNQTKTDSGKQQGTSTKVADTTQKKVSQNSNTSNTSNTINEIKAKGWTASFEKKAIQVYEDFKKEGLEVSSHFVARFLNRKNQNLTQEKIIEMYNKEIINYEELVPDKNAPNGYKINNVRYYNNIRVITNENDTELITVIENKNNQALQKVNENKWRAKK</sequence>
<accession>K1HG19</accession>
<dbReference type="HOGENOM" id="CLU_1000244_0_0_0"/>
<evidence type="ECO:0000313" key="2">
    <source>
        <dbReference type="EMBL" id="EKA94253.1"/>
    </source>
</evidence>
<dbReference type="Proteomes" id="UP000005809">
    <property type="component" value="Unassembled WGS sequence"/>
</dbReference>
<dbReference type="RefSeq" id="WP_005966194.1">
    <property type="nucleotide sequence ID" value="NZ_JH815349.1"/>
</dbReference>
<reference evidence="2 3" key="1">
    <citation type="submission" date="2012-05" db="EMBL/GenBank/DDBJ databases">
        <title>The Genome Sequence of Fusobacterium periodontium Oral Taxon 201 Strain D10.</title>
        <authorList>
            <consortium name="The Broad Institute Genome Sequencing Platform"/>
            <consortium name="The Broad Institute Genome Sequencing Center for Infectious Disease"/>
            <person name="Earl A."/>
            <person name="Ward D."/>
            <person name="Feldgarden M."/>
            <person name="Gevers D."/>
            <person name="Strauss J."/>
            <person name="Sibley C."/>
            <person name="White A."/>
            <person name="Ambrose C.E."/>
            <person name="Allen-Vercoe E."/>
            <person name="Walker B."/>
            <person name="Young S.K."/>
            <person name="Zeng Q."/>
            <person name="Gargeya S."/>
            <person name="Fitzgerald M."/>
            <person name="Haas B."/>
            <person name="Abouelleil A."/>
            <person name="Alvarado L."/>
            <person name="Arachchi H.M."/>
            <person name="Berlin A.M."/>
            <person name="Chapman S.B."/>
            <person name="Goldberg J."/>
            <person name="Griggs A."/>
            <person name="Gujja S."/>
            <person name="Hansen M."/>
            <person name="Howarth C."/>
            <person name="Imamovic A."/>
            <person name="Larimer J."/>
            <person name="McCowan C."/>
            <person name="Montmayeur A."/>
            <person name="Murphy C."/>
            <person name="Neiman D."/>
            <person name="Pearson M."/>
            <person name="Priest M."/>
            <person name="Roberts A."/>
            <person name="Saif S."/>
            <person name="Shea T."/>
            <person name="Sisk P."/>
            <person name="Sykes S."/>
            <person name="Wortman J."/>
            <person name="Nusbaum C."/>
            <person name="Birren B."/>
        </authorList>
    </citation>
    <scope>NUCLEOTIDE SEQUENCE [LARGE SCALE GENOMIC DNA]</scope>
    <source>
        <strain evidence="2 3">D10</strain>
    </source>
</reference>
<feature type="compositionally biased region" description="Polar residues" evidence="1">
    <location>
        <begin position="113"/>
        <end position="146"/>
    </location>
</feature>
<name>K1HG19_9FUSO</name>